<evidence type="ECO:0000256" key="1">
    <source>
        <dbReference type="SAM" id="Coils"/>
    </source>
</evidence>
<accession>A0A832DEV5</accession>
<dbReference type="AlphaFoldDB" id="A0A832DEV5"/>
<proteinExistence type="predicted"/>
<sequence length="321" mass="38527">MKRLITSNEFSSLLIGLSVSLLVLTSCSASETTKNSEVKTSDKTFIFRDGQDIYRVEFDGKRIASLYKNDSKIPDNEIDNYKDLIEYELKNLTKDLYAEKEKPTRIKIFIDKDKSENDTTEYDEEDFDDPMSFRFRIDDDFLKDMKTDLDSLMKDLKDKDFEVYINPDELREQMKEYKKYFKNYTLPKPPKIDMEQFHKEMKKFREQMKHHKLNIDSLETELRDKMKDLIKEQKKRIEIIELKDENDEYNKSESFVDELKDELIKDGYLDSSSKEFSFRMDEEKISVNNKELPKELLNKYKEIFRKHHGRNLNGQIFIEID</sequence>
<protein>
    <recommendedName>
        <fullName evidence="4">Lipoprotein</fullName>
    </recommendedName>
</protein>
<keyword evidence="2" id="KW-0732">Signal</keyword>
<name>A0A832DEV5_9BACT</name>
<comment type="caution">
    <text evidence="3">The sequence shown here is derived from an EMBL/GenBank/DDBJ whole genome shotgun (WGS) entry which is preliminary data.</text>
</comment>
<evidence type="ECO:0000313" key="3">
    <source>
        <dbReference type="EMBL" id="HGT47374.1"/>
    </source>
</evidence>
<organism evidence="3">
    <name type="scientific">Ignavibacterium album</name>
    <dbReference type="NCBI Taxonomy" id="591197"/>
    <lineage>
        <taxon>Bacteria</taxon>
        <taxon>Pseudomonadati</taxon>
        <taxon>Ignavibacteriota</taxon>
        <taxon>Ignavibacteria</taxon>
        <taxon>Ignavibacteriales</taxon>
        <taxon>Ignavibacteriaceae</taxon>
        <taxon>Ignavibacterium</taxon>
    </lineage>
</organism>
<evidence type="ECO:0000256" key="2">
    <source>
        <dbReference type="SAM" id="SignalP"/>
    </source>
</evidence>
<keyword evidence="1" id="KW-0175">Coiled coil</keyword>
<feature type="chain" id="PRO_5032494903" description="Lipoprotein" evidence="2">
    <location>
        <begin position="30"/>
        <end position="321"/>
    </location>
</feature>
<evidence type="ECO:0008006" key="4">
    <source>
        <dbReference type="Google" id="ProtNLM"/>
    </source>
</evidence>
<dbReference type="PROSITE" id="PS51257">
    <property type="entry name" value="PROKAR_LIPOPROTEIN"/>
    <property type="match status" value="1"/>
</dbReference>
<reference evidence="3" key="1">
    <citation type="journal article" date="2020" name="mSystems">
        <title>Genome- and Community-Level Interaction Insights into Carbon Utilization and Element Cycling Functions of Hydrothermarchaeota in Hydrothermal Sediment.</title>
        <authorList>
            <person name="Zhou Z."/>
            <person name="Liu Y."/>
            <person name="Xu W."/>
            <person name="Pan J."/>
            <person name="Luo Z.H."/>
            <person name="Li M."/>
        </authorList>
    </citation>
    <scope>NUCLEOTIDE SEQUENCE [LARGE SCALE GENOMIC DNA]</scope>
    <source>
        <strain evidence="3">SpSt-500</strain>
    </source>
</reference>
<feature type="signal peptide" evidence="2">
    <location>
        <begin position="1"/>
        <end position="29"/>
    </location>
</feature>
<feature type="coiled-coil region" evidence="1">
    <location>
        <begin position="194"/>
        <end position="262"/>
    </location>
</feature>
<gene>
    <name evidence="3" type="ORF">ENS56_05025</name>
</gene>
<dbReference type="EMBL" id="DSVI01000006">
    <property type="protein sequence ID" value="HGT47374.1"/>
    <property type="molecule type" value="Genomic_DNA"/>
</dbReference>